<comment type="pathway">
    <text evidence="9">Isoprenoid biosynthesis; isopentenyl diphosphate biosynthesis via mevalonate pathway; isopentenyl diphosphate from (R)-mevalonate: step 1/3.</text>
</comment>
<feature type="domain" description="GHMP kinase N-terminal" evidence="10">
    <location>
        <begin position="76"/>
        <end position="153"/>
    </location>
</feature>
<gene>
    <name evidence="12" type="primary">mvk</name>
    <name evidence="12" type="ORF">C5Q98_02160</name>
</gene>
<dbReference type="RefSeq" id="WP_106012094.1">
    <property type="nucleotide sequence ID" value="NZ_CP027226.1"/>
</dbReference>
<keyword evidence="13" id="KW-1185">Reference proteome</keyword>
<dbReference type="Gene3D" id="3.30.70.890">
    <property type="entry name" value="GHMP kinase, C-terminal domain"/>
    <property type="match status" value="1"/>
</dbReference>
<dbReference type="SUPFAM" id="SSF55060">
    <property type="entry name" value="GHMP Kinase, C-terminal domain"/>
    <property type="match status" value="1"/>
</dbReference>
<evidence type="ECO:0000256" key="1">
    <source>
        <dbReference type="ARBA" id="ARBA00022490"/>
    </source>
</evidence>
<dbReference type="UniPathway" id="UPA00057">
    <property type="reaction ID" value="UER00098"/>
</dbReference>
<dbReference type="Pfam" id="PF08544">
    <property type="entry name" value="GHMP_kinases_C"/>
    <property type="match status" value="1"/>
</dbReference>
<evidence type="ECO:0000256" key="7">
    <source>
        <dbReference type="ARBA" id="ARBA00022842"/>
    </source>
</evidence>
<evidence type="ECO:0000256" key="5">
    <source>
        <dbReference type="ARBA" id="ARBA00022777"/>
    </source>
</evidence>
<keyword evidence="6" id="KW-0067">ATP-binding</keyword>
<sequence>MNNNSRKTKTSGSGSALGKLILIGEHSVVYGKLSVGLPFSAVKIYVQLNENQGKTLINSSMYSGTIDRIPYFIENIYSVYTKIKKDFNINKNFLINIESSIPVERGLGSSAAVAVALVRAFEDYLDIKLSVDEFLSYVDLSEKISHGNPSGLDARLITLNQPLLFQRDKKIETFYFDTPYYLVVADTGITGQTKEAVRDVRMNYESPYYARSQASSFYIEDLDRLAHEFYEILSKEETDFDNLAEIIDLAHNALRGLQVSSPEQDFGINFAKKHGAASGKITGGGRGGCFYVLCKDYETAENIKNLIIENKVGVDAWTIPLSSIYMKNSIII</sequence>
<keyword evidence="2" id="KW-0444">Lipid biosynthesis</keyword>
<keyword evidence="3" id="KW-0808">Transferase</keyword>
<dbReference type="Gene3D" id="3.30.230.10">
    <property type="match status" value="1"/>
</dbReference>
<keyword evidence="1" id="KW-0963">Cytoplasm</keyword>
<dbReference type="NCBIfam" id="TIGR00549">
    <property type="entry name" value="mevalon_kin"/>
    <property type="match status" value="1"/>
</dbReference>
<dbReference type="KEGG" id="fsa:C5Q98_02160"/>
<keyword evidence="7" id="KW-0460">Magnesium</keyword>
<evidence type="ECO:0000313" key="13">
    <source>
        <dbReference type="Proteomes" id="UP000237947"/>
    </source>
</evidence>
<dbReference type="InterPro" id="IPR013750">
    <property type="entry name" value="GHMP_kinase_C_dom"/>
</dbReference>
<protein>
    <submittedName>
        <fullName evidence="12">Mevalonate kinase</fullName>
    </submittedName>
</protein>
<keyword evidence="8" id="KW-0443">Lipid metabolism</keyword>
<dbReference type="InterPro" id="IPR036554">
    <property type="entry name" value="GHMP_kinase_C_sf"/>
</dbReference>
<dbReference type="PANTHER" id="PTHR43290:SF2">
    <property type="entry name" value="MEVALONATE KINASE"/>
    <property type="match status" value="1"/>
</dbReference>
<organism evidence="12 13">
    <name type="scientific">Fastidiosipila sanguinis</name>
    <dbReference type="NCBI Taxonomy" id="236753"/>
    <lineage>
        <taxon>Bacteria</taxon>
        <taxon>Bacillati</taxon>
        <taxon>Bacillota</taxon>
        <taxon>Clostridia</taxon>
        <taxon>Eubacteriales</taxon>
        <taxon>Oscillospiraceae</taxon>
        <taxon>Fastidiosipila</taxon>
    </lineage>
</organism>
<evidence type="ECO:0000313" key="12">
    <source>
        <dbReference type="EMBL" id="AVM42108.1"/>
    </source>
</evidence>
<feature type="domain" description="GHMP kinase C-terminal" evidence="11">
    <location>
        <begin position="237"/>
        <end position="305"/>
    </location>
</feature>
<dbReference type="InterPro" id="IPR020568">
    <property type="entry name" value="Ribosomal_Su5_D2-typ_SF"/>
</dbReference>
<dbReference type="PRINTS" id="PR00959">
    <property type="entry name" value="MEVGALKINASE"/>
</dbReference>
<reference evidence="13" key="1">
    <citation type="submission" date="2018-02" db="EMBL/GenBank/DDBJ databases">
        <authorList>
            <person name="Holder M.E."/>
            <person name="Ajami N.J."/>
            <person name="Petrosino J.F."/>
        </authorList>
    </citation>
    <scope>NUCLEOTIDE SEQUENCE [LARGE SCALE GENOMIC DNA]</scope>
    <source>
        <strain evidence="13">CCUG 47711</strain>
    </source>
</reference>
<evidence type="ECO:0000256" key="2">
    <source>
        <dbReference type="ARBA" id="ARBA00022516"/>
    </source>
</evidence>
<evidence type="ECO:0000259" key="10">
    <source>
        <dbReference type="Pfam" id="PF00288"/>
    </source>
</evidence>
<dbReference type="GO" id="GO:0005524">
    <property type="term" value="F:ATP binding"/>
    <property type="evidence" value="ECO:0007669"/>
    <property type="project" value="UniProtKB-KW"/>
</dbReference>
<dbReference type="OrthoDB" id="9764892at2"/>
<dbReference type="InterPro" id="IPR006204">
    <property type="entry name" value="GHMP_kinase_N_dom"/>
</dbReference>
<dbReference type="SUPFAM" id="SSF54211">
    <property type="entry name" value="Ribosomal protein S5 domain 2-like"/>
    <property type="match status" value="1"/>
</dbReference>
<dbReference type="GO" id="GO:0019287">
    <property type="term" value="P:isopentenyl diphosphate biosynthetic process, mevalonate pathway"/>
    <property type="evidence" value="ECO:0007669"/>
    <property type="project" value="UniProtKB-UniPathway"/>
</dbReference>
<evidence type="ECO:0000256" key="8">
    <source>
        <dbReference type="ARBA" id="ARBA00023098"/>
    </source>
</evidence>
<keyword evidence="5 12" id="KW-0418">Kinase</keyword>
<evidence type="ECO:0000256" key="3">
    <source>
        <dbReference type="ARBA" id="ARBA00022679"/>
    </source>
</evidence>
<dbReference type="GO" id="GO:0004496">
    <property type="term" value="F:mevalonate kinase activity"/>
    <property type="evidence" value="ECO:0007669"/>
    <property type="project" value="InterPro"/>
</dbReference>
<accession>A0A2S0KM68</accession>
<evidence type="ECO:0000256" key="4">
    <source>
        <dbReference type="ARBA" id="ARBA00022741"/>
    </source>
</evidence>
<evidence type="ECO:0000259" key="11">
    <source>
        <dbReference type="Pfam" id="PF08544"/>
    </source>
</evidence>
<dbReference type="InterPro" id="IPR006205">
    <property type="entry name" value="Mev_gal_kin"/>
</dbReference>
<name>A0A2S0KM68_9FIRM</name>
<evidence type="ECO:0000256" key="9">
    <source>
        <dbReference type="ARBA" id="ARBA00029438"/>
    </source>
</evidence>
<dbReference type="PANTHER" id="PTHR43290">
    <property type="entry name" value="MEVALONATE KINASE"/>
    <property type="match status" value="1"/>
</dbReference>
<evidence type="ECO:0000256" key="6">
    <source>
        <dbReference type="ARBA" id="ARBA00022840"/>
    </source>
</evidence>
<dbReference type="Pfam" id="PF00288">
    <property type="entry name" value="GHMP_kinases_N"/>
    <property type="match status" value="1"/>
</dbReference>
<dbReference type="AlphaFoldDB" id="A0A2S0KM68"/>
<dbReference type="Proteomes" id="UP000237947">
    <property type="component" value="Chromosome"/>
</dbReference>
<dbReference type="EMBL" id="CP027226">
    <property type="protein sequence ID" value="AVM42108.1"/>
    <property type="molecule type" value="Genomic_DNA"/>
</dbReference>
<dbReference type="GO" id="GO:0005829">
    <property type="term" value="C:cytosol"/>
    <property type="evidence" value="ECO:0007669"/>
    <property type="project" value="TreeGrafter"/>
</dbReference>
<keyword evidence="4" id="KW-0547">Nucleotide-binding</keyword>
<dbReference type="InterPro" id="IPR014721">
    <property type="entry name" value="Ribsml_uS5_D2-typ_fold_subgr"/>
</dbReference>
<proteinExistence type="predicted"/>